<sequence>MGLPRNASRSLLGWVEILDQLHLQPAMLKVVKASRVPSASINHLELLGVKSGALLCLQLNLSKVQFTTDSTTVTCWLQGRDTVPWTSKRDLIETFEALSHLED</sequence>
<evidence type="ECO:0000313" key="2">
    <source>
        <dbReference type="Proteomes" id="UP001180020"/>
    </source>
</evidence>
<accession>A0AAV9E2H4</accession>
<reference evidence="1" key="2">
    <citation type="submission" date="2023-06" db="EMBL/GenBank/DDBJ databases">
        <authorList>
            <person name="Ma L."/>
            <person name="Liu K.-W."/>
            <person name="Li Z."/>
            <person name="Hsiao Y.-Y."/>
            <person name="Qi Y."/>
            <person name="Fu T."/>
            <person name="Tang G."/>
            <person name="Zhang D."/>
            <person name="Sun W.-H."/>
            <person name="Liu D.-K."/>
            <person name="Li Y."/>
            <person name="Chen G.-Z."/>
            <person name="Liu X.-D."/>
            <person name="Liao X.-Y."/>
            <person name="Jiang Y.-T."/>
            <person name="Yu X."/>
            <person name="Hao Y."/>
            <person name="Huang J."/>
            <person name="Zhao X.-W."/>
            <person name="Ke S."/>
            <person name="Chen Y.-Y."/>
            <person name="Wu W.-L."/>
            <person name="Hsu J.-L."/>
            <person name="Lin Y.-F."/>
            <person name="Huang M.-D."/>
            <person name="Li C.-Y."/>
            <person name="Huang L."/>
            <person name="Wang Z.-W."/>
            <person name="Zhao X."/>
            <person name="Zhong W.-Y."/>
            <person name="Peng D.-H."/>
            <person name="Ahmad S."/>
            <person name="Lan S."/>
            <person name="Zhang J.-S."/>
            <person name="Tsai W.-C."/>
            <person name="Van De Peer Y."/>
            <person name="Liu Z.-J."/>
        </authorList>
    </citation>
    <scope>NUCLEOTIDE SEQUENCE</scope>
    <source>
        <strain evidence="1">CP</strain>
        <tissue evidence="1">Leaves</tissue>
    </source>
</reference>
<keyword evidence="2" id="KW-1185">Reference proteome</keyword>
<gene>
    <name evidence="1" type="ORF">QJS10_CPA10g01836</name>
</gene>
<evidence type="ECO:0008006" key="3">
    <source>
        <dbReference type="Google" id="ProtNLM"/>
    </source>
</evidence>
<dbReference type="EMBL" id="JAUJYO010000010">
    <property type="protein sequence ID" value="KAK1307337.1"/>
    <property type="molecule type" value="Genomic_DNA"/>
</dbReference>
<organism evidence="1 2">
    <name type="scientific">Acorus calamus</name>
    <name type="common">Sweet flag</name>
    <dbReference type="NCBI Taxonomy" id="4465"/>
    <lineage>
        <taxon>Eukaryota</taxon>
        <taxon>Viridiplantae</taxon>
        <taxon>Streptophyta</taxon>
        <taxon>Embryophyta</taxon>
        <taxon>Tracheophyta</taxon>
        <taxon>Spermatophyta</taxon>
        <taxon>Magnoliopsida</taxon>
        <taxon>Liliopsida</taxon>
        <taxon>Acoraceae</taxon>
        <taxon>Acorus</taxon>
    </lineage>
</organism>
<dbReference type="Proteomes" id="UP001180020">
    <property type="component" value="Unassembled WGS sequence"/>
</dbReference>
<dbReference type="SUPFAM" id="SSF53098">
    <property type="entry name" value="Ribonuclease H-like"/>
    <property type="match status" value="1"/>
</dbReference>
<proteinExistence type="predicted"/>
<name>A0AAV9E2H4_ACOCL</name>
<dbReference type="AlphaFoldDB" id="A0AAV9E2H4"/>
<protein>
    <recommendedName>
        <fullName evidence="3">RNase H type-1 domain-containing protein</fullName>
    </recommendedName>
</protein>
<comment type="caution">
    <text evidence="1">The sequence shown here is derived from an EMBL/GenBank/DDBJ whole genome shotgun (WGS) entry which is preliminary data.</text>
</comment>
<reference evidence="1" key="1">
    <citation type="journal article" date="2023" name="Nat. Commun.">
        <title>Diploid and tetraploid genomes of Acorus and the evolution of monocots.</title>
        <authorList>
            <person name="Ma L."/>
            <person name="Liu K.W."/>
            <person name="Li Z."/>
            <person name="Hsiao Y.Y."/>
            <person name="Qi Y."/>
            <person name="Fu T."/>
            <person name="Tang G.D."/>
            <person name="Zhang D."/>
            <person name="Sun W.H."/>
            <person name="Liu D.K."/>
            <person name="Li Y."/>
            <person name="Chen G.Z."/>
            <person name="Liu X.D."/>
            <person name="Liao X.Y."/>
            <person name="Jiang Y.T."/>
            <person name="Yu X."/>
            <person name="Hao Y."/>
            <person name="Huang J."/>
            <person name="Zhao X.W."/>
            <person name="Ke S."/>
            <person name="Chen Y.Y."/>
            <person name="Wu W.L."/>
            <person name="Hsu J.L."/>
            <person name="Lin Y.F."/>
            <person name="Huang M.D."/>
            <person name="Li C.Y."/>
            <person name="Huang L."/>
            <person name="Wang Z.W."/>
            <person name="Zhao X."/>
            <person name="Zhong W.Y."/>
            <person name="Peng D.H."/>
            <person name="Ahmad S."/>
            <person name="Lan S."/>
            <person name="Zhang J.S."/>
            <person name="Tsai W.C."/>
            <person name="Van de Peer Y."/>
            <person name="Liu Z.J."/>
        </authorList>
    </citation>
    <scope>NUCLEOTIDE SEQUENCE</scope>
    <source>
        <strain evidence="1">CP</strain>
    </source>
</reference>
<dbReference type="InterPro" id="IPR012337">
    <property type="entry name" value="RNaseH-like_sf"/>
</dbReference>
<evidence type="ECO:0000313" key="1">
    <source>
        <dbReference type="EMBL" id="KAK1307337.1"/>
    </source>
</evidence>